<sequence>MEHDISNFAGVMFRLTLFVNWSLLNLKLALVETDVFVRVSWWLLGPRYPWKSWVWVGSSSFETWVEGWLALKGCWRGKRAKAEGRQSPSSTHATGSGFLPLCLSPGTHLQEISDDASHSNHDMPHIPPLINIARQVGIDST</sequence>
<dbReference type="Proteomes" id="UP000724584">
    <property type="component" value="Unassembled WGS sequence"/>
</dbReference>
<dbReference type="EMBL" id="JAGIZQ010000003">
    <property type="protein sequence ID" value="KAH6636212.1"/>
    <property type="molecule type" value="Genomic_DNA"/>
</dbReference>
<gene>
    <name evidence="1" type="ORF">F5144DRAFT_546351</name>
</gene>
<keyword evidence="2" id="KW-1185">Reference proteome</keyword>
<evidence type="ECO:0000313" key="1">
    <source>
        <dbReference type="EMBL" id="KAH6636212.1"/>
    </source>
</evidence>
<accession>A0ACB7PD01</accession>
<name>A0ACB7PD01_9PEZI</name>
<proteinExistence type="predicted"/>
<evidence type="ECO:0000313" key="2">
    <source>
        <dbReference type="Proteomes" id="UP000724584"/>
    </source>
</evidence>
<comment type="caution">
    <text evidence="1">The sequence shown here is derived from an EMBL/GenBank/DDBJ whole genome shotgun (WGS) entry which is preliminary data.</text>
</comment>
<reference evidence="1 2" key="1">
    <citation type="journal article" date="2021" name="Nat. Commun.">
        <title>Genetic determinants of endophytism in the Arabidopsis root mycobiome.</title>
        <authorList>
            <person name="Mesny F."/>
            <person name="Miyauchi S."/>
            <person name="Thiergart T."/>
            <person name="Pickel B."/>
            <person name="Atanasova L."/>
            <person name="Karlsson M."/>
            <person name="Huettel B."/>
            <person name="Barry K.W."/>
            <person name="Haridas S."/>
            <person name="Chen C."/>
            <person name="Bauer D."/>
            <person name="Andreopoulos W."/>
            <person name="Pangilinan J."/>
            <person name="LaButti K."/>
            <person name="Riley R."/>
            <person name="Lipzen A."/>
            <person name="Clum A."/>
            <person name="Drula E."/>
            <person name="Henrissat B."/>
            <person name="Kohler A."/>
            <person name="Grigoriev I.V."/>
            <person name="Martin F.M."/>
            <person name="Hacquard S."/>
        </authorList>
    </citation>
    <scope>NUCLEOTIDE SEQUENCE [LARGE SCALE GENOMIC DNA]</scope>
    <source>
        <strain evidence="1 2">MPI-SDFR-AT-0079</strain>
    </source>
</reference>
<protein>
    <submittedName>
        <fullName evidence="1">Uncharacterized protein</fullName>
    </submittedName>
</protein>
<organism evidence="1 2">
    <name type="scientific">Chaetomium tenue</name>
    <dbReference type="NCBI Taxonomy" id="1854479"/>
    <lineage>
        <taxon>Eukaryota</taxon>
        <taxon>Fungi</taxon>
        <taxon>Dikarya</taxon>
        <taxon>Ascomycota</taxon>
        <taxon>Pezizomycotina</taxon>
        <taxon>Sordariomycetes</taxon>
        <taxon>Sordariomycetidae</taxon>
        <taxon>Sordariales</taxon>
        <taxon>Chaetomiaceae</taxon>
        <taxon>Chaetomium</taxon>
    </lineage>
</organism>